<comment type="caution">
    <text evidence="1">The sequence shown here is derived from an EMBL/GenBank/DDBJ whole genome shotgun (WGS) entry which is preliminary data.</text>
</comment>
<dbReference type="EMBL" id="BARS01035560">
    <property type="protein sequence ID" value="GAG19916.1"/>
    <property type="molecule type" value="Genomic_DNA"/>
</dbReference>
<evidence type="ECO:0000313" key="1">
    <source>
        <dbReference type="EMBL" id="GAG19916.1"/>
    </source>
</evidence>
<reference evidence="1" key="1">
    <citation type="journal article" date="2014" name="Front. Microbiol.">
        <title>High frequency of phylogenetically diverse reductive dehalogenase-homologous genes in deep subseafloor sedimentary metagenomes.</title>
        <authorList>
            <person name="Kawai M."/>
            <person name="Futagami T."/>
            <person name="Toyoda A."/>
            <person name="Takaki Y."/>
            <person name="Nishi S."/>
            <person name="Hori S."/>
            <person name="Arai W."/>
            <person name="Tsubouchi T."/>
            <person name="Morono Y."/>
            <person name="Uchiyama I."/>
            <person name="Ito T."/>
            <person name="Fujiyama A."/>
            <person name="Inagaki F."/>
            <person name="Takami H."/>
        </authorList>
    </citation>
    <scope>NUCLEOTIDE SEQUENCE</scope>
    <source>
        <strain evidence="1">Expedition CK06-06</strain>
    </source>
</reference>
<sequence length="38" mass="4074">MTPGQAHESTALETLLDQADQDLYDAHGDPVPWPVALA</sequence>
<gene>
    <name evidence="1" type="ORF">S01H1_54774</name>
</gene>
<organism evidence="1">
    <name type="scientific">marine sediment metagenome</name>
    <dbReference type="NCBI Taxonomy" id="412755"/>
    <lineage>
        <taxon>unclassified sequences</taxon>
        <taxon>metagenomes</taxon>
        <taxon>ecological metagenomes</taxon>
    </lineage>
</organism>
<name>X0X4J1_9ZZZZ</name>
<dbReference type="AlphaFoldDB" id="X0X4J1"/>
<accession>X0X4J1</accession>
<proteinExistence type="predicted"/>
<protein>
    <submittedName>
        <fullName evidence="1">Uncharacterized protein</fullName>
    </submittedName>
</protein>
<feature type="non-terminal residue" evidence="1">
    <location>
        <position position="38"/>
    </location>
</feature>